<reference evidence="1 2" key="2">
    <citation type="journal article" date="2016" name="Front. Microbiol.">
        <title>When Genome-Based Approach Meets the 'Old but Good': Revealing Genes Involved in the Antibacterial Activity of Pseudomonas sp. P482 against Soft Rot Pathogens.</title>
        <authorList>
            <person name="Krzyzanowska D.M."/>
            <person name="Ossowicki A."/>
            <person name="Rajewska M."/>
            <person name="Maciag T."/>
            <person name="Jablonska M."/>
            <person name="Obuchowski M."/>
            <person name="Heeb S."/>
            <person name="Jafra S."/>
        </authorList>
    </citation>
    <scope>NUCLEOTIDE SEQUENCE [LARGE SCALE GENOMIC DNA]</scope>
    <source>
        <strain evidence="1 2">P482</strain>
    </source>
</reference>
<evidence type="ECO:0000313" key="2">
    <source>
        <dbReference type="Proteomes" id="UP000027121"/>
    </source>
</evidence>
<keyword evidence="2" id="KW-1185">Reference proteome</keyword>
<name>A0AAP0SFF9_9PSED</name>
<reference evidence="1 2" key="1">
    <citation type="journal article" date="2014" name="Genome Announc.">
        <title>Genome Sequence of Pseudomonas sp. Strain P482, a Tomato Rhizosphere Isolate with Broad-Spectrum Antimicrobial Activity.</title>
        <authorList>
            <person name="Krzyzanowska D.M."/>
            <person name="Ossowicki A."/>
            <person name="Jafra S."/>
        </authorList>
    </citation>
    <scope>NUCLEOTIDE SEQUENCE [LARGE SCALE GENOMIC DNA]</scope>
    <source>
        <strain evidence="1 2">P482</strain>
    </source>
</reference>
<accession>A0AAP0SFF9</accession>
<dbReference type="KEGG" id="pdw:BV82_3489"/>
<evidence type="ECO:0000313" key="1">
    <source>
        <dbReference type="EMBL" id="KDN98761.1"/>
    </source>
</evidence>
<dbReference type="AlphaFoldDB" id="A0AAP0SFF9"/>
<sequence>MTRISIACASPTRDLEIAVFLHQRLNMSISGARKLLALGAQGFFYSADLYGNDHLQRDSDIRDILAFFQQKQLALLLVETDEGQALPVEDLEQYSIPEEYLLNALDACRGRYH</sequence>
<dbReference type="EMBL" id="CP071706">
    <property type="protein sequence ID" value="KDN98761.1"/>
    <property type="molecule type" value="Genomic_DNA"/>
</dbReference>
<dbReference type="Proteomes" id="UP000027121">
    <property type="component" value="Chromosome"/>
</dbReference>
<proteinExistence type="predicted"/>
<gene>
    <name evidence="1" type="ORF">BV82_3489</name>
</gene>
<dbReference type="RefSeq" id="WP_036996086.1">
    <property type="nucleotide sequence ID" value="NZ_CATKPL010000044.1"/>
</dbReference>
<organism evidence="1 2">
    <name type="scientific">Pseudomonas donghuensis</name>
    <dbReference type="NCBI Taxonomy" id="1163398"/>
    <lineage>
        <taxon>Bacteria</taxon>
        <taxon>Pseudomonadati</taxon>
        <taxon>Pseudomonadota</taxon>
        <taxon>Gammaproteobacteria</taxon>
        <taxon>Pseudomonadales</taxon>
        <taxon>Pseudomonadaceae</taxon>
        <taxon>Pseudomonas</taxon>
    </lineage>
</organism>
<dbReference type="GeneID" id="98282868"/>
<protein>
    <submittedName>
        <fullName evidence="1">Uncharacterized protein</fullName>
    </submittedName>
</protein>